<gene>
    <name evidence="1" type="ORF">Ae201684_013335</name>
</gene>
<proteinExistence type="predicted"/>
<evidence type="ECO:0008006" key="3">
    <source>
        <dbReference type="Google" id="ProtNLM"/>
    </source>
</evidence>
<dbReference type="Gene3D" id="3.80.10.10">
    <property type="entry name" value="Ribonuclease Inhibitor"/>
    <property type="match status" value="1"/>
</dbReference>
<sequence>MLRVLVTWSAVASAKCIYDTLPPSVNLTLVWNFSYCKSSKSASCYVNRSCVEQQKPVKSFEAIGDFSDSPDTDGHMNGYDKVYDWSLFIAPPNMISYTLNGYPRIELSPTFKWPPRLANLALDGNLITTLPPLPPTLTSLSVASTAIISLENLDFSNLTFLDISSTPLKTIKNVTFSSKMFTLEAANSTTLSMYLLFIGI</sequence>
<accession>A0A6G0WNT4</accession>
<dbReference type="SUPFAM" id="SSF52058">
    <property type="entry name" value="L domain-like"/>
    <property type="match status" value="1"/>
</dbReference>
<reference evidence="1 2" key="1">
    <citation type="submission" date="2019-07" db="EMBL/GenBank/DDBJ databases">
        <title>Genomics analysis of Aphanomyces spp. identifies a new class of oomycete effector associated with host adaptation.</title>
        <authorList>
            <person name="Gaulin E."/>
        </authorList>
    </citation>
    <scope>NUCLEOTIDE SEQUENCE [LARGE SCALE GENOMIC DNA]</scope>
    <source>
        <strain evidence="1 2">ATCC 201684</strain>
    </source>
</reference>
<evidence type="ECO:0000313" key="1">
    <source>
        <dbReference type="EMBL" id="KAF0729036.1"/>
    </source>
</evidence>
<dbReference type="EMBL" id="VJMJ01000170">
    <property type="protein sequence ID" value="KAF0729036.1"/>
    <property type="molecule type" value="Genomic_DNA"/>
</dbReference>
<dbReference type="InterPro" id="IPR032675">
    <property type="entry name" value="LRR_dom_sf"/>
</dbReference>
<comment type="caution">
    <text evidence="1">The sequence shown here is derived from an EMBL/GenBank/DDBJ whole genome shotgun (WGS) entry which is preliminary data.</text>
</comment>
<name>A0A6G0WNT4_9STRA</name>
<evidence type="ECO:0000313" key="2">
    <source>
        <dbReference type="Proteomes" id="UP000481153"/>
    </source>
</evidence>
<keyword evidence="2" id="KW-1185">Reference proteome</keyword>
<protein>
    <recommendedName>
        <fullName evidence="3">Leucine-rich repeat-containing N-terminal plant-type domain-containing protein</fullName>
    </recommendedName>
</protein>
<dbReference type="AlphaFoldDB" id="A0A6G0WNT4"/>
<organism evidence="1 2">
    <name type="scientific">Aphanomyces euteiches</name>
    <dbReference type="NCBI Taxonomy" id="100861"/>
    <lineage>
        <taxon>Eukaryota</taxon>
        <taxon>Sar</taxon>
        <taxon>Stramenopiles</taxon>
        <taxon>Oomycota</taxon>
        <taxon>Saprolegniomycetes</taxon>
        <taxon>Saprolegniales</taxon>
        <taxon>Verrucalvaceae</taxon>
        <taxon>Aphanomyces</taxon>
    </lineage>
</organism>
<dbReference type="VEuPathDB" id="FungiDB:AeMF1_007489"/>
<dbReference type="Proteomes" id="UP000481153">
    <property type="component" value="Unassembled WGS sequence"/>
</dbReference>